<keyword evidence="8" id="KW-0720">Serine protease</keyword>
<keyword evidence="7" id="KW-0378">Hydrolase</keyword>
<dbReference type="Pfam" id="PF13365">
    <property type="entry name" value="Trypsin_2"/>
    <property type="match status" value="1"/>
</dbReference>
<keyword evidence="3 10" id="KW-0645">Protease</keyword>
<dbReference type="PROSITE" id="PS50106">
    <property type="entry name" value="PDZ"/>
    <property type="match status" value="2"/>
</dbReference>
<evidence type="ECO:0000259" key="9">
    <source>
        <dbReference type="PROSITE" id="PS50106"/>
    </source>
</evidence>
<name>A0A3B0Z6Y4_9ZZZZ</name>
<dbReference type="SUPFAM" id="SSF50494">
    <property type="entry name" value="Trypsin-like serine proteases"/>
    <property type="match status" value="1"/>
</dbReference>
<dbReference type="PANTHER" id="PTHR22939:SF129">
    <property type="entry name" value="SERINE PROTEASE HTRA2, MITOCHONDRIAL"/>
    <property type="match status" value="1"/>
</dbReference>
<dbReference type="InterPro" id="IPR011782">
    <property type="entry name" value="Pept_S1C_Do"/>
</dbReference>
<dbReference type="GO" id="GO:0004252">
    <property type="term" value="F:serine-type endopeptidase activity"/>
    <property type="evidence" value="ECO:0007669"/>
    <property type="project" value="InterPro"/>
</dbReference>
<keyword evidence="4" id="KW-0732">Signal</keyword>
<dbReference type="GO" id="GO:0006508">
    <property type="term" value="P:proteolysis"/>
    <property type="evidence" value="ECO:0007669"/>
    <property type="project" value="UniProtKB-KW"/>
</dbReference>
<dbReference type="InterPro" id="IPR041489">
    <property type="entry name" value="PDZ_6"/>
</dbReference>
<reference evidence="10" key="1">
    <citation type="submission" date="2018-06" db="EMBL/GenBank/DDBJ databases">
        <authorList>
            <person name="Zhirakovskaya E."/>
        </authorList>
    </citation>
    <scope>NUCLEOTIDE SEQUENCE</scope>
</reference>
<dbReference type="FunFam" id="2.40.10.10:FF:000001">
    <property type="entry name" value="Periplasmic serine protease DegS"/>
    <property type="match status" value="1"/>
</dbReference>
<proteinExistence type="inferred from homology"/>
<feature type="domain" description="PDZ" evidence="9">
    <location>
        <begin position="342"/>
        <end position="448"/>
    </location>
</feature>
<dbReference type="SUPFAM" id="SSF50156">
    <property type="entry name" value="PDZ domain-like"/>
    <property type="match status" value="2"/>
</dbReference>
<comment type="similarity">
    <text evidence="2">Belongs to the peptidase S1C family.</text>
</comment>
<evidence type="ECO:0000256" key="8">
    <source>
        <dbReference type="ARBA" id="ARBA00022825"/>
    </source>
</evidence>
<dbReference type="Gene3D" id="2.30.42.10">
    <property type="match status" value="2"/>
</dbReference>
<dbReference type="Pfam" id="PF17820">
    <property type="entry name" value="PDZ_6"/>
    <property type="match status" value="1"/>
</dbReference>
<evidence type="ECO:0000256" key="5">
    <source>
        <dbReference type="ARBA" id="ARBA00022737"/>
    </source>
</evidence>
<dbReference type="Gene3D" id="2.40.10.120">
    <property type="match status" value="1"/>
</dbReference>
<evidence type="ECO:0000256" key="1">
    <source>
        <dbReference type="ARBA" id="ARBA00004418"/>
    </source>
</evidence>
<dbReference type="PANTHER" id="PTHR22939">
    <property type="entry name" value="SERINE PROTEASE FAMILY S1C HTRA-RELATED"/>
    <property type="match status" value="1"/>
</dbReference>
<comment type="subcellular location">
    <subcellularLocation>
        <location evidence="1">Periplasm</location>
    </subcellularLocation>
</comment>
<dbReference type="GO" id="GO:0042597">
    <property type="term" value="C:periplasmic space"/>
    <property type="evidence" value="ECO:0007669"/>
    <property type="project" value="UniProtKB-SubCell"/>
</dbReference>
<dbReference type="NCBIfam" id="TIGR02037">
    <property type="entry name" value="degP_htrA_DO"/>
    <property type="match status" value="1"/>
</dbReference>
<evidence type="ECO:0000256" key="2">
    <source>
        <dbReference type="ARBA" id="ARBA00010541"/>
    </source>
</evidence>
<keyword evidence="6" id="KW-0574">Periplasm</keyword>
<dbReference type="Pfam" id="PF13180">
    <property type="entry name" value="PDZ_2"/>
    <property type="match status" value="1"/>
</dbReference>
<dbReference type="InterPro" id="IPR036034">
    <property type="entry name" value="PDZ_sf"/>
</dbReference>
<protein>
    <submittedName>
        <fullName evidence="10">HtrA protease/chaperone protein</fullName>
    </submittedName>
</protein>
<organism evidence="10">
    <name type="scientific">hydrothermal vent metagenome</name>
    <dbReference type="NCBI Taxonomy" id="652676"/>
    <lineage>
        <taxon>unclassified sequences</taxon>
        <taxon>metagenomes</taxon>
        <taxon>ecological metagenomes</taxon>
    </lineage>
</organism>
<evidence type="ECO:0000313" key="10">
    <source>
        <dbReference type="EMBL" id="VAW76456.1"/>
    </source>
</evidence>
<evidence type="ECO:0000256" key="7">
    <source>
        <dbReference type="ARBA" id="ARBA00022801"/>
    </source>
</evidence>
<evidence type="ECO:0000256" key="3">
    <source>
        <dbReference type="ARBA" id="ARBA00022670"/>
    </source>
</evidence>
<feature type="domain" description="PDZ" evidence="9">
    <location>
        <begin position="257"/>
        <end position="335"/>
    </location>
</feature>
<gene>
    <name evidence="10" type="ORF">MNBD_GAMMA12-3664</name>
</gene>
<evidence type="ECO:0000256" key="4">
    <source>
        <dbReference type="ARBA" id="ARBA00022729"/>
    </source>
</evidence>
<evidence type="ECO:0000256" key="6">
    <source>
        <dbReference type="ARBA" id="ARBA00022764"/>
    </source>
</evidence>
<accession>A0A3B0Z6Y4</accession>
<dbReference type="InterPro" id="IPR001478">
    <property type="entry name" value="PDZ"/>
</dbReference>
<dbReference type="EMBL" id="UOFL01000108">
    <property type="protein sequence ID" value="VAW76456.1"/>
    <property type="molecule type" value="Genomic_DNA"/>
</dbReference>
<dbReference type="SMART" id="SM00228">
    <property type="entry name" value="PDZ"/>
    <property type="match status" value="2"/>
</dbReference>
<keyword evidence="5" id="KW-0677">Repeat</keyword>
<dbReference type="AlphaFoldDB" id="A0A3B0Z6Y4"/>
<sequence length="456" mass="48852">MTKFNKLISLILLFSINNISFSGMPHSFNGQAMPSLAPMLQKVMPAVVNLQTIGSSVVGGNSSNNPFYQPRTRRHRSLGSGVIVDAANGYILTNNHVIAKATYIRVILADKRVFKAKIIGRDPKTDIAVIQIKAKNLTAMKMGNSDHARVGDFVVAIGNAYGLQNTVTSGIISALGRVLPSGRRGNLQNQPYQDFLQTDAPINPGNSGGALVNMNGELIGLNTAIISPRSRGGKSGGSIGLGFAIPVNMARNLMKQLVNFGEVRRGKLGVIIQDLTPKIAKALHSTVRRGAVISRLIQNSAAAQAGLRAGDIIVSVNGRRILDANSLRNSIGTIQPGDKINVVYLRDGKRASTSATLRGKGFSSKDGRANTTATLAGAKIAAIPPKFSKIKGVVVTNVRRDSRAWNSGIRRGDIITSINRRSVQDMTSYKKVLKNRQGTLLLNIRRGNGALFLYLD</sequence>
<dbReference type="InterPro" id="IPR009003">
    <property type="entry name" value="Peptidase_S1_PA"/>
</dbReference>
<dbReference type="InterPro" id="IPR001940">
    <property type="entry name" value="Peptidase_S1C"/>
</dbReference>
<dbReference type="PRINTS" id="PR00834">
    <property type="entry name" value="PROTEASES2C"/>
</dbReference>